<dbReference type="HOGENOM" id="CLU_077340_0_0_5"/>
<dbReference type="InterPro" id="IPR014710">
    <property type="entry name" value="RmlC-like_jellyroll"/>
</dbReference>
<dbReference type="Pfam" id="PF13545">
    <property type="entry name" value="HTH_Crp_2"/>
    <property type="match status" value="1"/>
</dbReference>
<dbReference type="RefSeq" id="WP_007004982.1">
    <property type="nucleotide sequence ID" value="NZ_GG770780.1"/>
</dbReference>
<dbReference type="SMART" id="SM00100">
    <property type="entry name" value="cNMP"/>
    <property type="match status" value="1"/>
</dbReference>
<dbReference type="InterPro" id="IPR018490">
    <property type="entry name" value="cNMP-bd_dom_sf"/>
</dbReference>
<dbReference type="Proteomes" id="UP000005324">
    <property type="component" value="Unassembled WGS sequence"/>
</dbReference>
<keyword evidence="1" id="KW-0805">Transcription regulation</keyword>
<dbReference type="SUPFAM" id="SSF46785">
    <property type="entry name" value="Winged helix' DNA-binding domain"/>
    <property type="match status" value="1"/>
</dbReference>
<dbReference type="Gene3D" id="1.10.10.10">
    <property type="entry name" value="Winged helix-like DNA-binding domain superfamily/Winged helix DNA-binding domain"/>
    <property type="match status" value="1"/>
</dbReference>
<dbReference type="InterPro" id="IPR050397">
    <property type="entry name" value="Env_Response_Regulators"/>
</dbReference>
<gene>
    <name evidence="5" type="ORF">HMPREF0731_1758</name>
</gene>
<keyword evidence="6" id="KW-1185">Reference proteome</keyword>
<proteinExistence type="predicted"/>
<evidence type="ECO:0000259" key="4">
    <source>
        <dbReference type="SMART" id="SM00100"/>
    </source>
</evidence>
<dbReference type="Gene3D" id="2.60.120.10">
    <property type="entry name" value="Jelly Rolls"/>
    <property type="match status" value="1"/>
</dbReference>
<keyword evidence="3" id="KW-0804">Transcription</keyword>
<dbReference type="SUPFAM" id="SSF51206">
    <property type="entry name" value="cAMP-binding domain-like"/>
    <property type="match status" value="1"/>
</dbReference>
<evidence type="ECO:0000313" key="6">
    <source>
        <dbReference type="Proteomes" id="UP000005324"/>
    </source>
</evidence>
<evidence type="ECO:0000313" key="5">
    <source>
        <dbReference type="EMBL" id="EFH12024.1"/>
    </source>
</evidence>
<organism evidence="5 6">
    <name type="scientific">Pseudoroseomonas cervicalis ATCC 49957</name>
    <dbReference type="NCBI Taxonomy" id="525371"/>
    <lineage>
        <taxon>Bacteria</taxon>
        <taxon>Pseudomonadati</taxon>
        <taxon>Pseudomonadota</taxon>
        <taxon>Alphaproteobacteria</taxon>
        <taxon>Acetobacterales</taxon>
        <taxon>Roseomonadaceae</taxon>
        <taxon>Roseomonas</taxon>
    </lineage>
</organism>
<name>D5RKZ8_9PROT</name>
<dbReference type="InterPro" id="IPR036390">
    <property type="entry name" value="WH_DNA-bd_sf"/>
</dbReference>
<dbReference type="PANTHER" id="PTHR24567">
    <property type="entry name" value="CRP FAMILY TRANSCRIPTIONAL REGULATORY PROTEIN"/>
    <property type="match status" value="1"/>
</dbReference>
<feature type="domain" description="Cyclic nucleotide-binding" evidence="4">
    <location>
        <begin position="15"/>
        <end position="133"/>
    </location>
</feature>
<evidence type="ECO:0000256" key="2">
    <source>
        <dbReference type="ARBA" id="ARBA00023125"/>
    </source>
</evidence>
<dbReference type="Pfam" id="PF00027">
    <property type="entry name" value="cNMP_binding"/>
    <property type="match status" value="1"/>
</dbReference>
<dbReference type="AlphaFoldDB" id="D5RKZ8"/>
<comment type="caution">
    <text evidence="5">The sequence shown here is derived from an EMBL/GenBank/DDBJ whole genome shotgun (WGS) entry which is preliminary data.</text>
</comment>
<evidence type="ECO:0000256" key="1">
    <source>
        <dbReference type="ARBA" id="ARBA00023015"/>
    </source>
</evidence>
<keyword evidence="2" id="KW-0238">DNA-binding</keyword>
<dbReference type="InterPro" id="IPR012318">
    <property type="entry name" value="HTH_CRP"/>
</dbReference>
<dbReference type="CDD" id="cd00038">
    <property type="entry name" value="CAP_ED"/>
    <property type="match status" value="1"/>
</dbReference>
<accession>D5RKZ8</accession>
<evidence type="ECO:0000256" key="3">
    <source>
        <dbReference type="ARBA" id="ARBA00023163"/>
    </source>
</evidence>
<dbReference type="GO" id="GO:0005829">
    <property type="term" value="C:cytosol"/>
    <property type="evidence" value="ECO:0007669"/>
    <property type="project" value="TreeGrafter"/>
</dbReference>
<dbReference type="GO" id="GO:0003677">
    <property type="term" value="F:DNA binding"/>
    <property type="evidence" value="ECO:0007669"/>
    <property type="project" value="UniProtKB-KW"/>
</dbReference>
<dbReference type="PANTHER" id="PTHR24567:SF74">
    <property type="entry name" value="HTH-TYPE TRANSCRIPTIONAL REGULATOR ARCR"/>
    <property type="match status" value="1"/>
</dbReference>
<dbReference type="InterPro" id="IPR000595">
    <property type="entry name" value="cNMP-bd_dom"/>
</dbReference>
<dbReference type="OrthoDB" id="7506088at2"/>
<reference evidence="5 6" key="1">
    <citation type="submission" date="2010-04" db="EMBL/GenBank/DDBJ databases">
        <authorList>
            <person name="Qin X."/>
            <person name="Bachman B."/>
            <person name="Battles P."/>
            <person name="Bell A."/>
            <person name="Bess C."/>
            <person name="Bickham C."/>
            <person name="Chaboub L."/>
            <person name="Chen D."/>
            <person name="Coyle M."/>
            <person name="Deiros D.R."/>
            <person name="Dinh H."/>
            <person name="Forbes L."/>
            <person name="Fowler G."/>
            <person name="Francisco L."/>
            <person name="Fu Q."/>
            <person name="Gubbala S."/>
            <person name="Hale W."/>
            <person name="Han Y."/>
            <person name="Hemphill L."/>
            <person name="Highlander S.K."/>
            <person name="Hirani K."/>
            <person name="Hogues M."/>
            <person name="Jackson L."/>
            <person name="Jakkamsetti A."/>
            <person name="Javaid M."/>
            <person name="Jiang H."/>
            <person name="Korchina V."/>
            <person name="Kovar C."/>
            <person name="Lara F."/>
            <person name="Lee S."/>
            <person name="Mata R."/>
            <person name="Mathew T."/>
            <person name="Moen C."/>
            <person name="Morales K."/>
            <person name="Munidasa M."/>
            <person name="Nazareth L."/>
            <person name="Ngo R."/>
            <person name="Nguyen L."/>
            <person name="Okwuonu G."/>
            <person name="Ongeri F."/>
            <person name="Patil S."/>
            <person name="Petrosino J."/>
            <person name="Pham C."/>
            <person name="Pham P."/>
            <person name="Pu L.-L."/>
            <person name="Puazo M."/>
            <person name="Raj R."/>
            <person name="Reid J."/>
            <person name="Rouhana J."/>
            <person name="Saada N."/>
            <person name="Shang Y."/>
            <person name="Simmons D."/>
            <person name="Thornton R."/>
            <person name="Warren J."/>
            <person name="Weissenberger G."/>
            <person name="Zhang J."/>
            <person name="Zhang L."/>
            <person name="Zhou C."/>
            <person name="Zhu D."/>
            <person name="Muzny D."/>
            <person name="Worley K."/>
            <person name="Gibbs R."/>
        </authorList>
    </citation>
    <scope>NUCLEOTIDE SEQUENCE [LARGE SCALE GENOMIC DNA]</scope>
    <source>
        <strain evidence="5 6">ATCC 49957</strain>
    </source>
</reference>
<dbReference type="GO" id="GO:0003700">
    <property type="term" value="F:DNA-binding transcription factor activity"/>
    <property type="evidence" value="ECO:0007669"/>
    <property type="project" value="TreeGrafter"/>
</dbReference>
<dbReference type="EMBL" id="ADVL01000288">
    <property type="protein sequence ID" value="EFH12024.1"/>
    <property type="molecule type" value="Genomic_DNA"/>
</dbReference>
<sequence length="240" mass="26031">MASAPASPPPPRNRLLASLPPEDLARLWPQLEPVEYKLRHLLLQPEAPITAVHFPESGWVSMVLLLADGKSAEVGMVGPDGMVGLPLLLGSDVSGVESMVQAPGPMLRLSAANLRAALADSPTLRPALLRYMLSFHQQVTQTAACNGHHALDQRLARWLLMAQDRAGSDEFPMTQEFLALMLCVHRPGVTVAARLFQQAGLIRYERGQMTVTDRAGLEAASCECYSAVRRYCERVEGAAG</sequence>
<protein>
    <submittedName>
        <fullName evidence="5">Cyclic nucleotide-binding domain protein</fullName>
    </submittedName>
</protein>
<dbReference type="InterPro" id="IPR036388">
    <property type="entry name" value="WH-like_DNA-bd_sf"/>
</dbReference>